<keyword evidence="3" id="KW-1185">Reference proteome</keyword>
<dbReference type="EMBL" id="JARBDR010000328">
    <property type="protein sequence ID" value="KAJ8316179.1"/>
    <property type="molecule type" value="Genomic_DNA"/>
</dbReference>
<gene>
    <name evidence="2" type="ORF">KUTeg_006193</name>
</gene>
<reference evidence="2 3" key="1">
    <citation type="submission" date="2022-12" db="EMBL/GenBank/DDBJ databases">
        <title>Chromosome-level genome of Tegillarca granosa.</title>
        <authorList>
            <person name="Kim J."/>
        </authorList>
    </citation>
    <scope>NUCLEOTIDE SEQUENCE [LARGE SCALE GENOMIC DNA]</scope>
    <source>
        <strain evidence="2">Teg-2019</strain>
        <tissue evidence="2">Adductor muscle</tissue>
    </source>
</reference>
<sequence>MQYERANLQRAYNATLNGMSVYRAARMYLVPESTLRDRTRGKVEMDLAHCFHLVRKTSWLNM</sequence>
<accession>A0ABQ9FFU5</accession>
<evidence type="ECO:0000313" key="2">
    <source>
        <dbReference type="EMBL" id="KAJ8316179.1"/>
    </source>
</evidence>
<protein>
    <recommendedName>
        <fullName evidence="1">HTH psq-type domain-containing protein</fullName>
    </recommendedName>
</protein>
<dbReference type="Proteomes" id="UP001217089">
    <property type="component" value="Unassembled WGS sequence"/>
</dbReference>
<dbReference type="SUPFAM" id="SSF46689">
    <property type="entry name" value="Homeodomain-like"/>
    <property type="match status" value="1"/>
</dbReference>
<dbReference type="InterPro" id="IPR009057">
    <property type="entry name" value="Homeodomain-like_sf"/>
</dbReference>
<dbReference type="Pfam" id="PF05225">
    <property type="entry name" value="HTH_psq"/>
    <property type="match status" value="1"/>
</dbReference>
<organism evidence="2 3">
    <name type="scientific">Tegillarca granosa</name>
    <name type="common">Malaysian cockle</name>
    <name type="synonym">Anadara granosa</name>
    <dbReference type="NCBI Taxonomy" id="220873"/>
    <lineage>
        <taxon>Eukaryota</taxon>
        <taxon>Metazoa</taxon>
        <taxon>Spiralia</taxon>
        <taxon>Lophotrochozoa</taxon>
        <taxon>Mollusca</taxon>
        <taxon>Bivalvia</taxon>
        <taxon>Autobranchia</taxon>
        <taxon>Pteriomorphia</taxon>
        <taxon>Arcoida</taxon>
        <taxon>Arcoidea</taxon>
        <taxon>Arcidae</taxon>
        <taxon>Tegillarca</taxon>
    </lineage>
</organism>
<feature type="domain" description="HTH psq-type" evidence="1">
    <location>
        <begin position="5"/>
        <end position="44"/>
    </location>
</feature>
<evidence type="ECO:0000259" key="1">
    <source>
        <dbReference type="Pfam" id="PF05225"/>
    </source>
</evidence>
<dbReference type="Gene3D" id="1.10.10.60">
    <property type="entry name" value="Homeodomain-like"/>
    <property type="match status" value="1"/>
</dbReference>
<dbReference type="InterPro" id="IPR007889">
    <property type="entry name" value="HTH_Psq"/>
</dbReference>
<evidence type="ECO:0000313" key="3">
    <source>
        <dbReference type="Proteomes" id="UP001217089"/>
    </source>
</evidence>
<proteinExistence type="predicted"/>
<name>A0ABQ9FFU5_TEGGR</name>
<comment type="caution">
    <text evidence="2">The sequence shown here is derived from an EMBL/GenBank/DDBJ whole genome shotgun (WGS) entry which is preliminary data.</text>
</comment>